<dbReference type="AlphaFoldDB" id="A0A2P6PGT1"/>
<dbReference type="STRING" id="74649.A0A2P6PGT1"/>
<dbReference type="InterPro" id="IPR036397">
    <property type="entry name" value="RNaseH_sf"/>
</dbReference>
<dbReference type="EC" id="2.7.7.49" evidence="4"/>
<dbReference type="GO" id="GO:0008233">
    <property type="term" value="F:peptidase activity"/>
    <property type="evidence" value="ECO:0007669"/>
    <property type="project" value="UniProtKB-KW"/>
</dbReference>
<keyword evidence="1" id="KW-0378">Hydrolase</keyword>
<evidence type="ECO:0000313" key="5">
    <source>
        <dbReference type="Proteomes" id="UP000238479"/>
    </source>
</evidence>
<organism evidence="4 5">
    <name type="scientific">Rosa chinensis</name>
    <name type="common">China rose</name>
    <dbReference type="NCBI Taxonomy" id="74649"/>
    <lineage>
        <taxon>Eukaryota</taxon>
        <taxon>Viridiplantae</taxon>
        <taxon>Streptophyta</taxon>
        <taxon>Embryophyta</taxon>
        <taxon>Tracheophyta</taxon>
        <taxon>Spermatophyta</taxon>
        <taxon>Magnoliopsida</taxon>
        <taxon>eudicotyledons</taxon>
        <taxon>Gunneridae</taxon>
        <taxon>Pentapetalae</taxon>
        <taxon>rosids</taxon>
        <taxon>fabids</taxon>
        <taxon>Rosales</taxon>
        <taxon>Rosaceae</taxon>
        <taxon>Rosoideae</taxon>
        <taxon>Rosoideae incertae sedis</taxon>
        <taxon>Rosa</taxon>
    </lineage>
</organism>
<reference evidence="4 5" key="1">
    <citation type="journal article" date="2018" name="Nat. Genet.">
        <title>The Rosa genome provides new insights in the design of modern roses.</title>
        <authorList>
            <person name="Bendahmane M."/>
        </authorList>
    </citation>
    <scope>NUCLEOTIDE SEQUENCE [LARGE SCALE GENOMIC DNA]</scope>
    <source>
        <strain evidence="5">cv. Old Blush</strain>
    </source>
</reference>
<evidence type="ECO:0000313" key="4">
    <source>
        <dbReference type="EMBL" id="PRQ21141.1"/>
    </source>
</evidence>
<dbReference type="GO" id="GO:0006508">
    <property type="term" value="P:proteolysis"/>
    <property type="evidence" value="ECO:0007669"/>
    <property type="project" value="UniProtKB-KW"/>
</dbReference>
<keyword evidence="2" id="KW-1133">Transmembrane helix</keyword>
<dbReference type="Proteomes" id="UP000238479">
    <property type="component" value="Chromosome 7"/>
</dbReference>
<dbReference type="PANTHER" id="PTHR42648">
    <property type="entry name" value="TRANSPOSASE, PUTATIVE-RELATED"/>
    <property type="match status" value="1"/>
</dbReference>
<keyword evidence="4" id="KW-0695">RNA-directed DNA polymerase</keyword>
<keyword evidence="2" id="KW-0472">Membrane</keyword>
<dbReference type="Pfam" id="PF22936">
    <property type="entry name" value="Pol_BBD"/>
    <property type="match status" value="1"/>
</dbReference>
<keyword evidence="5" id="KW-1185">Reference proteome</keyword>
<dbReference type="InterPro" id="IPR012337">
    <property type="entry name" value="RNaseH-like_sf"/>
</dbReference>
<gene>
    <name evidence="4" type="ORF">RchiOBHm_Chr7g0235911</name>
</gene>
<dbReference type="InterPro" id="IPR001584">
    <property type="entry name" value="Integrase_cat-core"/>
</dbReference>
<feature type="transmembrane region" description="Helical" evidence="2">
    <location>
        <begin position="409"/>
        <end position="429"/>
    </location>
</feature>
<feature type="domain" description="Integrase catalytic" evidence="3">
    <location>
        <begin position="241"/>
        <end position="334"/>
    </location>
</feature>
<keyword evidence="4" id="KW-0548">Nucleotidyltransferase</keyword>
<dbReference type="InterPro" id="IPR054722">
    <property type="entry name" value="PolX-like_BBD"/>
</dbReference>
<dbReference type="SUPFAM" id="SSF53098">
    <property type="entry name" value="Ribonuclease H-like"/>
    <property type="match status" value="1"/>
</dbReference>
<dbReference type="PROSITE" id="PS50994">
    <property type="entry name" value="INTEGRASE"/>
    <property type="match status" value="1"/>
</dbReference>
<dbReference type="Gene3D" id="3.30.420.10">
    <property type="entry name" value="Ribonuclease H-like superfamily/Ribonuclease H"/>
    <property type="match status" value="1"/>
</dbReference>
<dbReference type="GO" id="GO:0015074">
    <property type="term" value="P:DNA integration"/>
    <property type="evidence" value="ECO:0007669"/>
    <property type="project" value="InterPro"/>
</dbReference>
<dbReference type="GO" id="GO:0003964">
    <property type="term" value="F:RNA-directed DNA polymerase activity"/>
    <property type="evidence" value="ECO:0007669"/>
    <property type="project" value="UniProtKB-KW"/>
</dbReference>
<keyword evidence="1" id="KW-0645">Protease</keyword>
<evidence type="ECO:0000256" key="2">
    <source>
        <dbReference type="SAM" id="Phobius"/>
    </source>
</evidence>
<name>A0A2P6PGT1_ROSCH</name>
<accession>A0A2P6PGT1</accession>
<dbReference type="InterPro" id="IPR025724">
    <property type="entry name" value="GAG-pre-integrase_dom"/>
</dbReference>
<proteinExistence type="predicted"/>
<keyword evidence="4" id="KW-0808">Transferase</keyword>
<dbReference type="EMBL" id="PDCK01000045">
    <property type="protein sequence ID" value="PRQ21141.1"/>
    <property type="molecule type" value="Genomic_DNA"/>
</dbReference>
<keyword evidence="2" id="KW-0812">Transmembrane</keyword>
<protein>
    <submittedName>
        <fullName evidence="4">Putative RNA-directed DNA polymerase</fullName>
        <ecNumber evidence="4">2.7.7.49</ecNumber>
    </submittedName>
</protein>
<dbReference type="Gramene" id="PRQ21141">
    <property type="protein sequence ID" value="PRQ21141"/>
    <property type="gene ID" value="RchiOBHm_Chr7g0235911"/>
</dbReference>
<comment type="caution">
    <text evidence="4">The sequence shown here is derived from an EMBL/GenBank/DDBJ whole genome shotgun (WGS) entry which is preliminary data.</text>
</comment>
<feature type="transmembrane region" description="Helical" evidence="2">
    <location>
        <begin position="356"/>
        <end position="389"/>
    </location>
</feature>
<dbReference type="InterPro" id="IPR039537">
    <property type="entry name" value="Retrotran_Ty1/copia-like"/>
</dbReference>
<dbReference type="GO" id="GO:0003676">
    <property type="term" value="F:nucleic acid binding"/>
    <property type="evidence" value="ECO:0007669"/>
    <property type="project" value="InterPro"/>
</dbReference>
<dbReference type="PANTHER" id="PTHR42648:SF22">
    <property type="entry name" value="REVERSE TRANSCRIPTASE TY1_COPIA-TYPE DOMAIN-CONTAINING PROTEIN"/>
    <property type="match status" value="1"/>
</dbReference>
<evidence type="ECO:0000259" key="3">
    <source>
        <dbReference type="PROSITE" id="PS50994"/>
    </source>
</evidence>
<evidence type="ECO:0000256" key="1">
    <source>
        <dbReference type="ARBA" id="ARBA00022670"/>
    </source>
</evidence>
<sequence>MGGDDSKGQSSKVNHVQKVVVSVRSSDGGSFGDCGKIGMALKVSNFVGSDTWIIDSGASDHMTYDKSYFTDLSSPPVSYVTNANGEAFPVLGSGSVRITPTLELHNVLYVPDLSHHLISVPQLNTESKCSVTFYPMYVIFQDLLTREKVGQGYLRGRLFHLDQTYAGEKPGAQSLVALTSNSDKISEIWLWHRRLGHPPFSLMKTTMPTLFIGVNESALRCETCVLAKSHRATYSPRVSNKSVIPFELIHSDVWGPSREPTVSGMRYFVLFIDDCTRLSWVALLKTKDEVFPAFRTFRTLVQTQYHSTIKVFRSDNGGNMLIMFSKSFLTPMGLFTKPHVHKHLNKMECLKGKTVIYLIWLVPFSLVPICLSIFGVMLYMLPPILSIVFPLVSFREKFHLRFLHLMSPYLHFIIFQLVSLVVLLLSMFLRTRGLNWMPGHLSVCLLAMEGIRKGTSAFIHLPGSTMSLWMLLSLRI</sequence>
<dbReference type="Pfam" id="PF13976">
    <property type="entry name" value="gag_pre-integrs"/>
    <property type="match status" value="1"/>
</dbReference>